<sequence length="129" mass="14993">MSKKIQIAEDFIEEYEREEAKARLEDHRSKQVAFEKHLAAYEPLLEAQESAFEALIALYPPMVEDLGHRRAERLDTASKMSQTSQHKREASLNHISRSVRRKLEDTKRNAHEATDSSALIKTMKQLVRF</sequence>
<keyword evidence="3" id="KW-1185">Reference proteome</keyword>
<proteinExistence type="predicted"/>
<evidence type="ECO:0000256" key="1">
    <source>
        <dbReference type="SAM" id="MobiDB-lite"/>
    </source>
</evidence>
<comment type="caution">
    <text evidence="2">The sequence shown here is derived from an EMBL/GenBank/DDBJ whole genome shotgun (WGS) entry which is preliminary data.</text>
</comment>
<evidence type="ECO:0000313" key="2">
    <source>
        <dbReference type="EMBL" id="RXW20525.1"/>
    </source>
</evidence>
<reference evidence="2 3" key="1">
    <citation type="submission" date="2019-01" db="EMBL/GenBank/DDBJ databases">
        <title>Draft genome sequence of Psathyrella aberdarensis IHI B618.</title>
        <authorList>
            <person name="Buettner E."/>
            <person name="Kellner H."/>
        </authorList>
    </citation>
    <scope>NUCLEOTIDE SEQUENCE [LARGE SCALE GENOMIC DNA]</scope>
    <source>
        <strain evidence="2 3">IHI B618</strain>
    </source>
</reference>
<dbReference type="OrthoDB" id="3264586at2759"/>
<protein>
    <submittedName>
        <fullName evidence="2">Uncharacterized protein</fullName>
    </submittedName>
</protein>
<feature type="region of interest" description="Disordered" evidence="1">
    <location>
        <begin position="76"/>
        <end position="115"/>
    </location>
</feature>
<dbReference type="Proteomes" id="UP000290288">
    <property type="component" value="Unassembled WGS sequence"/>
</dbReference>
<dbReference type="EMBL" id="SDEE01000145">
    <property type="protein sequence ID" value="RXW20525.1"/>
    <property type="molecule type" value="Genomic_DNA"/>
</dbReference>
<gene>
    <name evidence="2" type="ORF">EST38_g5319</name>
</gene>
<evidence type="ECO:0000313" key="3">
    <source>
        <dbReference type="Proteomes" id="UP000290288"/>
    </source>
</evidence>
<name>A0A4Q2DNX9_9AGAR</name>
<accession>A0A4Q2DNX9</accession>
<organism evidence="2 3">
    <name type="scientific">Candolleomyces aberdarensis</name>
    <dbReference type="NCBI Taxonomy" id="2316362"/>
    <lineage>
        <taxon>Eukaryota</taxon>
        <taxon>Fungi</taxon>
        <taxon>Dikarya</taxon>
        <taxon>Basidiomycota</taxon>
        <taxon>Agaricomycotina</taxon>
        <taxon>Agaricomycetes</taxon>
        <taxon>Agaricomycetidae</taxon>
        <taxon>Agaricales</taxon>
        <taxon>Agaricineae</taxon>
        <taxon>Psathyrellaceae</taxon>
        <taxon>Candolleomyces</taxon>
    </lineage>
</organism>
<dbReference type="AlphaFoldDB" id="A0A4Q2DNX9"/>
<feature type="compositionally biased region" description="Basic and acidic residues" evidence="1">
    <location>
        <begin position="101"/>
        <end position="114"/>
    </location>
</feature>